<evidence type="ECO:0000313" key="10">
    <source>
        <dbReference type="EMBL" id="KDR08541.1"/>
    </source>
</evidence>
<keyword evidence="4 8" id="KW-1133">Transmembrane helix</keyword>
<sequence>MGTVQEQEHSADDDIQYHDMEHDSELDISHNPSPVDQGNNPSDSVDRGHASKSSGKRQKGNLKGMKQRNTNKEGYLHLIFIIIVLIGTFGKTDKMTYWCKKLLDDLFVETNFQVGVEERNFKNISHISHFWKFAETVMIDSLYGNLQDDTHQTVGYMLEDYKLIGAPRLRQVKVRNDSCIINEAFKRLFSECYDVYSSANEDKGQFGPGIGTAWTYSTEEELHGSSYWGRFSTYGGGGYYEDLSLDRIETIEKLLTLKINQWVTRGTRAIFLDFIVYNANIDAILTLT</sequence>
<keyword evidence="5 8" id="KW-0472">Membrane</keyword>
<accession>A0A067QIP3</accession>
<evidence type="ECO:0000313" key="11">
    <source>
        <dbReference type="Proteomes" id="UP000027135"/>
    </source>
</evidence>
<evidence type="ECO:0000259" key="9">
    <source>
        <dbReference type="Pfam" id="PF20519"/>
    </source>
</evidence>
<comment type="subcellular location">
    <subcellularLocation>
        <location evidence="1">Membrane</location>
        <topology evidence="1">Multi-pass membrane protein</topology>
    </subcellularLocation>
</comment>
<feature type="disulfide bond" evidence="6">
    <location>
        <begin position="179"/>
        <end position="192"/>
    </location>
</feature>
<comment type="similarity">
    <text evidence="2">Belongs to the polycystin family.</text>
</comment>
<dbReference type="Pfam" id="PF20519">
    <property type="entry name" value="Polycystin_dom"/>
    <property type="match status" value="1"/>
</dbReference>
<gene>
    <name evidence="10" type="ORF">L798_01917</name>
</gene>
<dbReference type="InterPro" id="IPR003915">
    <property type="entry name" value="PKD_2"/>
</dbReference>
<evidence type="ECO:0000256" key="2">
    <source>
        <dbReference type="ARBA" id="ARBA00007200"/>
    </source>
</evidence>
<evidence type="ECO:0000256" key="1">
    <source>
        <dbReference type="ARBA" id="ARBA00004141"/>
    </source>
</evidence>
<feature type="compositionally biased region" description="Polar residues" evidence="7">
    <location>
        <begin position="30"/>
        <end position="43"/>
    </location>
</feature>
<dbReference type="PANTHER" id="PTHR10877">
    <property type="entry name" value="POLYCYSTIN FAMILY MEMBER"/>
    <property type="match status" value="1"/>
</dbReference>
<dbReference type="GO" id="GO:0005509">
    <property type="term" value="F:calcium ion binding"/>
    <property type="evidence" value="ECO:0007669"/>
    <property type="project" value="InterPro"/>
</dbReference>
<reference evidence="10 11" key="1">
    <citation type="journal article" date="2014" name="Nat. Commun.">
        <title>Molecular traces of alternative social organization in a termite genome.</title>
        <authorList>
            <person name="Terrapon N."/>
            <person name="Li C."/>
            <person name="Robertson H.M."/>
            <person name="Ji L."/>
            <person name="Meng X."/>
            <person name="Booth W."/>
            <person name="Chen Z."/>
            <person name="Childers C.P."/>
            <person name="Glastad K.M."/>
            <person name="Gokhale K."/>
            <person name="Gowin J."/>
            <person name="Gronenberg W."/>
            <person name="Hermansen R.A."/>
            <person name="Hu H."/>
            <person name="Hunt B.G."/>
            <person name="Huylmans A.K."/>
            <person name="Khalil S.M."/>
            <person name="Mitchell R.D."/>
            <person name="Munoz-Torres M.C."/>
            <person name="Mustard J.A."/>
            <person name="Pan H."/>
            <person name="Reese J.T."/>
            <person name="Scharf M.E."/>
            <person name="Sun F."/>
            <person name="Vogel H."/>
            <person name="Xiao J."/>
            <person name="Yang W."/>
            <person name="Yang Z."/>
            <person name="Yang Z."/>
            <person name="Zhou J."/>
            <person name="Zhu J."/>
            <person name="Brent C.S."/>
            <person name="Elsik C.G."/>
            <person name="Goodisman M.A."/>
            <person name="Liberles D.A."/>
            <person name="Roe R.M."/>
            <person name="Vargo E.L."/>
            <person name="Vilcinskas A."/>
            <person name="Wang J."/>
            <person name="Bornberg-Bauer E."/>
            <person name="Korb J."/>
            <person name="Zhang G."/>
            <person name="Liebig J."/>
        </authorList>
    </citation>
    <scope>NUCLEOTIDE SEQUENCE [LARGE SCALE GENOMIC DNA]</scope>
    <source>
        <tissue evidence="10">Whole organism</tissue>
    </source>
</reference>
<proteinExistence type="inferred from homology"/>
<dbReference type="STRING" id="136037.A0A067QIP3"/>
<dbReference type="Proteomes" id="UP000027135">
    <property type="component" value="Unassembled WGS sequence"/>
</dbReference>
<dbReference type="GO" id="GO:0005262">
    <property type="term" value="F:calcium channel activity"/>
    <property type="evidence" value="ECO:0007669"/>
    <property type="project" value="TreeGrafter"/>
</dbReference>
<dbReference type="PANTHER" id="PTHR10877:SF183">
    <property type="entry name" value="AT14535P-RELATED"/>
    <property type="match status" value="1"/>
</dbReference>
<dbReference type="InterPro" id="IPR051223">
    <property type="entry name" value="Polycystin"/>
</dbReference>
<dbReference type="AlphaFoldDB" id="A0A067QIP3"/>
<dbReference type="InParanoid" id="A0A067QIP3"/>
<feature type="transmembrane region" description="Helical" evidence="8">
    <location>
        <begin position="74"/>
        <end position="90"/>
    </location>
</feature>
<dbReference type="GO" id="GO:0050982">
    <property type="term" value="P:detection of mechanical stimulus"/>
    <property type="evidence" value="ECO:0007669"/>
    <property type="project" value="TreeGrafter"/>
</dbReference>
<protein>
    <submittedName>
        <fullName evidence="10">Polycystin-2</fullName>
    </submittedName>
</protein>
<name>A0A067QIP3_ZOONE</name>
<evidence type="ECO:0000256" key="3">
    <source>
        <dbReference type="ARBA" id="ARBA00022692"/>
    </source>
</evidence>
<organism evidence="10 11">
    <name type="scientific">Zootermopsis nevadensis</name>
    <name type="common">Dampwood termite</name>
    <dbReference type="NCBI Taxonomy" id="136037"/>
    <lineage>
        <taxon>Eukaryota</taxon>
        <taxon>Metazoa</taxon>
        <taxon>Ecdysozoa</taxon>
        <taxon>Arthropoda</taxon>
        <taxon>Hexapoda</taxon>
        <taxon>Insecta</taxon>
        <taxon>Pterygota</taxon>
        <taxon>Neoptera</taxon>
        <taxon>Polyneoptera</taxon>
        <taxon>Dictyoptera</taxon>
        <taxon>Blattodea</taxon>
        <taxon>Blattoidea</taxon>
        <taxon>Termitoidae</taxon>
        <taxon>Termopsidae</taxon>
        <taxon>Zootermopsis</taxon>
    </lineage>
</organism>
<feature type="domain" description="Polycystin" evidence="9">
    <location>
        <begin position="120"/>
        <end position="283"/>
    </location>
</feature>
<keyword evidence="11" id="KW-1185">Reference proteome</keyword>
<dbReference type="PRINTS" id="PR01433">
    <property type="entry name" value="POLYCYSTIN2"/>
</dbReference>
<evidence type="ECO:0000256" key="4">
    <source>
        <dbReference type="ARBA" id="ARBA00022989"/>
    </source>
</evidence>
<evidence type="ECO:0000256" key="8">
    <source>
        <dbReference type="SAM" id="Phobius"/>
    </source>
</evidence>
<evidence type="ECO:0000256" key="6">
    <source>
        <dbReference type="PIRSR" id="PIRSR603915-2"/>
    </source>
</evidence>
<dbReference type="GO" id="GO:0016020">
    <property type="term" value="C:membrane"/>
    <property type="evidence" value="ECO:0007669"/>
    <property type="project" value="UniProtKB-SubCell"/>
</dbReference>
<dbReference type="EMBL" id="KK853321">
    <property type="protein sequence ID" value="KDR08541.1"/>
    <property type="molecule type" value="Genomic_DNA"/>
</dbReference>
<evidence type="ECO:0000256" key="5">
    <source>
        <dbReference type="ARBA" id="ARBA00023136"/>
    </source>
</evidence>
<keyword evidence="3 8" id="KW-0812">Transmembrane</keyword>
<dbReference type="OrthoDB" id="6779628at2759"/>
<feature type="region of interest" description="Disordered" evidence="7">
    <location>
        <begin position="1"/>
        <end position="67"/>
    </location>
</feature>
<dbReference type="InterPro" id="IPR046791">
    <property type="entry name" value="Polycystin_dom"/>
</dbReference>
<dbReference type="eggNOG" id="KOG3599">
    <property type="taxonomic scope" value="Eukaryota"/>
</dbReference>
<evidence type="ECO:0000256" key="7">
    <source>
        <dbReference type="SAM" id="MobiDB-lite"/>
    </source>
</evidence>
<feature type="compositionally biased region" description="Basic and acidic residues" evidence="7">
    <location>
        <begin position="1"/>
        <end position="28"/>
    </location>
</feature>